<protein>
    <submittedName>
        <fullName evidence="4">Uncharacterized protein LOC112542678</fullName>
    </submittedName>
</protein>
<feature type="transmembrane region" description="Helical" evidence="2">
    <location>
        <begin position="12"/>
        <end position="33"/>
    </location>
</feature>
<reference evidence="4" key="1">
    <citation type="submission" date="2025-08" db="UniProtKB">
        <authorList>
            <consortium name="RefSeq"/>
        </authorList>
    </citation>
    <scope>IDENTIFICATION</scope>
    <source>
        <tissue evidence="4">Liver</tissue>
    </source>
</reference>
<dbReference type="OMA" id="MAPENLY"/>
<dbReference type="RefSeq" id="XP_025031857.1">
    <property type="nucleotide sequence ID" value="XM_025176089.1"/>
</dbReference>
<evidence type="ECO:0000256" key="2">
    <source>
        <dbReference type="SAM" id="Phobius"/>
    </source>
</evidence>
<dbReference type="PANTHER" id="PTHR47740">
    <property type="entry name" value="LCK-INTERACTING TRANSMEMBRANE ADAPTER 1, LIME1"/>
    <property type="match status" value="1"/>
</dbReference>
<feature type="region of interest" description="Disordered" evidence="1">
    <location>
        <begin position="188"/>
        <end position="211"/>
    </location>
</feature>
<dbReference type="AlphaFoldDB" id="A0A9F5J3R4"/>
<dbReference type="KEGG" id="pbi:112542678"/>
<dbReference type="GO" id="GO:0019815">
    <property type="term" value="C:B cell receptor complex"/>
    <property type="evidence" value="ECO:0007669"/>
    <property type="project" value="TreeGrafter"/>
</dbReference>
<dbReference type="OrthoDB" id="9939965at2759"/>
<gene>
    <name evidence="4" type="primary">LOC112542678</name>
</gene>
<evidence type="ECO:0000256" key="1">
    <source>
        <dbReference type="SAM" id="MobiDB-lite"/>
    </source>
</evidence>
<keyword evidence="2" id="KW-1133">Transmembrane helix</keyword>
<dbReference type="GO" id="GO:0050853">
    <property type="term" value="P:B cell receptor signaling pathway"/>
    <property type="evidence" value="ECO:0007669"/>
    <property type="project" value="InterPro"/>
</dbReference>
<accession>A0A9F5J3R4</accession>
<dbReference type="GO" id="GO:0019901">
    <property type="term" value="F:protein kinase binding"/>
    <property type="evidence" value="ECO:0007669"/>
    <property type="project" value="TreeGrafter"/>
</dbReference>
<dbReference type="InterPro" id="IPR026072">
    <property type="entry name" value="Lime1"/>
</dbReference>
<organism evidence="3 4">
    <name type="scientific">Python bivittatus</name>
    <name type="common">Burmese python</name>
    <name type="synonym">Python molurus bivittatus</name>
    <dbReference type="NCBI Taxonomy" id="176946"/>
    <lineage>
        <taxon>Eukaryota</taxon>
        <taxon>Metazoa</taxon>
        <taxon>Chordata</taxon>
        <taxon>Craniata</taxon>
        <taxon>Vertebrata</taxon>
        <taxon>Euteleostomi</taxon>
        <taxon>Lepidosauria</taxon>
        <taxon>Squamata</taxon>
        <taxon>Bifurcata</taxon>
        <taxon>Unidentata</taxon>
        <taxon>Episquamata</taxon>
        <taxon>Toxicofera</taxon>
        <taxon>Serpentes</taxon>
        <taxon>Henophidia</taxon>
        <taxon>Pythonidae</taxon>
        <taxon>Python</taxon>
    </lineage>
</organism>
<dbReference type="GO" id="GO:0050852">
    <property type="term" value="P:T cell receptor signaling pathway"/>
    <property type="evidence" value="ECO:0007669"/>
    <property type="project" value="InterPro"/>
</dbReference>
<feature type="compositionally biased region" description="Polar residues" evidence="1">
    <location>
        <begin position="255"/>
        <end position="270"/>
    </location>
</feature>
<proteinExistence type="predicted"/>
<keyword evidence="2" id="KW-0472">Membrane</keyword>
<keyword evidence="2" id="KW-0812">Transmembrane</keyword>
<dbReference type="GeneID" id="112542678"/>
<sequence>MASASEEGPVGGVPFFIAVSLASACLVALCAACKRKDKSNLSSQDDDHELFDEAAGLRRMVPLAFGGSVPSLRHVSGRDSGDANQRPASLALPCPLSEDDGTVPSCSFIILPQRDLPTVPPSQEETYSNLNFPKRGEEMLCESKRVEGEERKNCHPGAEKLVEDAPGHQEQAAGPSYARVVKRKANGKQRWVDMGNPQETSLLPGVGLSPPTKGVEEMYSVVCKDKKKKKAQSPEGAGEQKAPQAEASPGPCQGATVSQESNGIASYQSSSFPAATEPCYQSIHCEPRTKAASQPASEPAYETVETYWHNAKKNPKASKWKTVAENLYESIDQVAFQGQSRGRASHLKS</sequence>
<dbReference type="PANTHER" id="PTHR47740:SF1">
    <property type="entry name" value="LCK-INTERACTING TRANSMEMBRANE ADAPTER 1"/>
    <property type="match status" value="1"/>
</dbReference>
<dbReference type="Proteomes" id="UP000695026">
    <property type="component" value="Unplaced"/>
</dbReference>
<evidence type="ECO:0000313" key="4">
    <source>
        <dbReference type="RefSeq" id="XP_025031857.1"/>
    </source>
</evidence>
<keyword evidence="3" id="KW-1185">Reference proteome</keyword>
<name>A0A9F5J3R4_PYTBI</name>
<feature type="region of interest" description="Disordered" evidence="1">
    <location>
        <begin position="224"/>
        <end position="270"/>
    </location>
</feature>
<evidence type="ECO:0000313" key="3">
    <source>
        <dbReference type="Proteomes" id="UP000695026"/>
    </source>
</evidence>